<name>A0A5S4YH51_9BRAD</name>
<proteinExistence type="predicted"/>
<sequence>MGEIATFLAGGFMDTFEAIKYGAGEPDRPFSRFRHVVAAVPTTDVSEFSSRSELPQGNATSVMR</sequence>
<organism evidence="2 3">
    <name type="scientific">Bradyrhizobium hipponense</name>
    <dbReference type="NCBI Taxonomy" id="2605638"/>
    <lineage>
        <taxon>Bacteria</taxon>
        <taxon>Pseudomonadati</taxon>
        <taxon>Pseudomonadota</taxon>
        <taxon>Alphaproteobacteria</taxon>
        <taxon>Hyphomicrobiales</taxon>
        <taxon>Nitrobacteraceae</taxon>
        <taxon>Bradyrhizobium</taxon>
    </lineage>
</organism>
<dbReference type="Proteomes" id="UP000324797">
    <property type="component" value="Unassembled WGS sequence"/>
</dbReference>
<evidence type="ECO:0000313" key="2">
    <source>
        <dbReference type="EMBL" id="TYO63363.1"/>
    </source>
</evidence>
<dbReference type="EMBL" id="VSTH01000101">
    <property type="protein sequence ID" value="TYO63363.1"/>
    <property type="molecule type" value="Genomic_DNA"/>
</dbReference>
<accession>A0A5S4YH51</accession>
<comment type="caution">
    <text evidence="2">The sequence shown here is derived from an EMBL/GenBank/DDBJ whole genome shotgun (WGS) entry which is preliminary data.</text>
</comment>
<evidence type="ECO:0000313" key="3">
    <source>
        <dbReference type="Proteomes" id="UP000324797"/>
    </source>
</evidence>
<dbReference type="AlphaFoldDB" id="A0A5S4YH51"/>
<protein>
    <submittedName>
        <fullName evidence="2">Uncharacterized protein</fullName>
    </submittedName>
</protein>
<dbReference type="RefSeq" id="WP_148742777.1">
    <property type="nucleotide sequence ID" value="NZ_VSTH01000101.1"/>
</dbReference>
<feature type="region of interest" description="Disordered" evidence="1">
    <location>
        <begin position="44"/>
        <end position="64"/>
    </location>
</feature>
<keyword evidence="3" id="KW-1185">Reference proteome</keyword>
<gene>
    <name evidence="2" type="ORF">FXV83_27820</name>
</gene>
<reference evidence="2 3" key="1">
    <citation type="submission" date="2019-08" db="EMBL/GenBank/DDBJ databases">
        <title>Bradyrhizobium hipponensis sp. nov., a rhizobium isolated from a Lupinus angustifolius root nodule in Tunisia.</title>
        <authorList>
            <person name="Off K."/>
            <person name="Rejili M."/>
            <person name="Mars M."/>
            <person name="Brachmann A."/>
            <person name="Marin M."/>
        </authorList>
    </citation>
    <scope>NUCLEOTIDE SEQUENCE [LARGE SCALE GENOMIC DNA]</scope>
    <source>
        <strain evidence="3">aSej3</strain>
    </source>
</reference>
<evidence type="ECO:0000256" key="1">
    <source>
        <dbReference type="SAM" id="MobiDB-lite"/>
    </source>
</evidence>